<dbReference type="AlphaFoldDB" id="A0A0C4YCZ5"/>
<evidence type="ECO:0000313" key="2">
    <source>
        <dbReference type="EMBL" id="AJG20768.1"/>
    </source>
</evidence>
<dbReference type="KEGG" id="cbw:RR42_m3401"/>
<dbReference type="Pfam" id="PF07363">
    <property type="entry name" value="DUF1484"/>
    <property type="match status" value="1"/>
</dbReference>
<evidence type="ECO:0000256" key="1">
    <source>
        <dbReference type="SAM" id="MobiDB-lite"/>
    </source>
</evidence>
<evidence type="ECO:0008006" key="4">
    <source>
        <dbReference type="Google" id="ProtNLM"/>
    </source>
</evidence>
<dbReference type="InterPro" id="IPR009957">
    <property type="entry name" value="DUF1484"/>
</dbReference>
<dbReference type="EMBL" id="CP010536">
    <property type="protein sequence ID" value="AJG20768.1"/>
    <property type="molecule type" value="Genomic_DNA"/>
</dbReference>
<gene>
    <name evidence="2" type="ORF">RR42_m3401</name>
</gene>
<name>A0A0C4YCZ5_9BURK</name>
<reference evidence="2 3" key="1">
    <citation type="journal article" date="2015" name="Genome Announc.">
        <title>Complete Genome Sequence of Cupriavidus basilensis 4G11, Isolated from the Oak Ridge Field Research Center Site.</title>
        <authorList>
            <person name="Ray J."/>
            <person name="Waters R.J."/>
            <person name="Skerker J.M."/>
            <person name="Kuehl J.V."/>
            <person name="Price M.N."/>
            <person name="Huang J."/>
            <person name="Chakraborty R."/>
            <person name="Arkin A.P."/>
            <person name="Deutschbauer A."/>
        </authorList>
    </citation>
    <scope>NUCLEOTIDE SEQUENCE [LARGE SCALE GENOMIC DNA]</scope>
    <source>
        <strain evidence="2">4G11</strain>
    </source>
</reference>
<evidence type="ECO:0000313" key="3">
    <source>
        <dbReference type="Proteomes" id="UP000031843"/>
    </source>
</evidence>
<accession>A0A0C4YCZ5</accession>
<dbReference type="RefSeq" id="WP_052494674.1">
    <property type="nucleotide sequence ID" value="NZ_CP010536.1"/>
</dbReference>
<organism evidence="2 3">
    <name type="scientific">Cupriavidus basilensis</name>
    <dbReference type="NCBI Taxonomy" id="68895"/>
    <lineage>
        <taxon>Bacteria</taxon>
        <taxon>Pseudomonadati</taxon>
        <taxon>Pseudomonadota</taxon>
        <taxon>Betaproteobacteria</taxon>
        <taxon>Burkholderiales</taxon>
        <taxon>Burkholderiaceae</taxon>
        <taxon>Cupriavidus</taxon>
    </lineage>
</organism>
<dbReference type="Proteomes" id="UP000031843">
    <property type="component" value="Chromosome main"/>
</dbReference>
<proteinExistence type="predicted"/>
<sequence length="122" mass="13467">MPNTVARSEQTTHLDPPERSLAISRQSSLLAELIRLTFPADTPTKLSVQELAYQLEELRSRAQSTAQESCADLLRVSAGLGAVLRLLDFDSDDVEDSHGLHCLLTPLKQQLDEALNRVQGML</sequence>
<protein>
    <recommendedName>
        <fullName evidence="4">DUF1484 family protein</fullName>
    </recommendedName>
</protein>
<keyword evidence="3" id="KW-1185">Reference proteome</keyword>
<dbReference type="OrthoDB" id="8966538at2"/>
<feature type="region of interest" description="Disordered" evidence="1">
    <location>
        <begin position="1"/>
        <end position="21"/>
    </location>
</feature>